<sequence length="294" mass="34567">MTQKILGSHPQIHTISEPWIMLPLLYPLCYDDLQAEYNTKLARIGWDNFFQQLPDGKTAYYEHLSFMYADLYSQVLKSTGKKFFLDKTPRYYYIILEIYKVFPQAQFIILLRNPLAVLCSIIATWVKSDWLHLDQLKNDIVKAPGLLLEGIRELGDDCLVLHYEKLIAKPEIEFKRVCQAMKLKFAPKMIEYGTTNSTVWRFGDQKLVYQKSRPDPQNSDKWISLLKAPQTWQIANDYLEFLGHETLFQMGYSYQELRKTLDTHRPQELDSADVIRVEWLQRKSNQSIEVAPMN</sequence>
<accession>A0AA97AJ64</accession>
<dbReference type="SUPFAM" id="SSF52540">
    <property type="entry name" value="P-loop containing nucleoside triphosphate hydrolases"/>
    <property type="match status" value="1"/>
</dbReference>
<proteinExistence type="predicted"/>
<gene>
    <name evidence="2" type="ORF">HJG54_31635</name>
</gene>
<dbReference type="Pfam" id="PF13469">
    <property type="entry name" value="Sulfotransfer_3"/>
    <property type="match status" value="1"/>
</dbReference>
<name>A0AA97AJ64_9CYAN</name>
<dbReference type="AlphaFoldDB" id="A0AA97AJ64"/>
<dbReference type="InterPro" id="IPR027417">
    <property type="entry name" value="P-loop_NTPase"/>
</dbReference>
<dbReference type="GO" id="GO:0008476">
    <property type="term" value="F:protein-tyrosine sulfotransferase activity"/>
    <property type="evidence" value="ECO:0007669"/>
    <property type="project" value="InterPro"/>
</dbReference>
<dbReference type="EMBL" id="CP053587">
    <property type="protein sequence ID" value="WNZ27435.1"/>
    <property type="molecule type" value="Genomic_DNA"/>
</dbReference>
<dbReference type="InterPro" id="IPR026634">
    <property type="entry name" value="TPST-like"/>
</dbReference>
<evidence type="ECO:0000256" key="1">
    <source>
        <dbReference type="ARBA" id="ARBA00022679"/>
    </source>
</evidence>
<evidence type="ECO:0000313" key="2">
    <source>
        <dbReference type="EMBL" id="WNZ27435.1"/>
    </source>
</evidence>
<keyword evidence="1" id="KW-0808">Transferase</keyword>
<protein>
    <submittedName>
        <fullName evidence="2">Sulfotransferase</fullName>
    </submittedName>
</protein>
<reference evidence="2" key="1">
    <citation type="submission" date="2020-05" db="EMBL/GenBank/DDBJ databases">
        <authorList>
            <person name="Zhu T."/>
            <person name="Keshari N."/>
            <person name="Lu X."/>
        </authorList>
    </citation>
    <scope>NUCLEOTIDE SEQUENCE</scope>
    <source>
        <strain evidence="2">NK1-12</strain>
    </source>
</reference>
<dbReference type="PANTHER" id="PTHR12788:SF10">
    <property type="entry name" value="PROTEIN-TYROSINE SULFOTRANSFERASE"/>
    <property type="match status" value="1"/>
</dbReference>
<organism evidence="2">
    <name type="scientific">Leptolyngbya sp. NK1-12</name>
    <dbReference type="NCBI Taxonomy" id="2547451"/>
    <lineage>
        <taxon>Bacteria</taxon>
        <taxon>Bacillati</taxon>
        <taxon>Cyanobacteriota</taxon>
        <taxon>Cyanophyceae</taxon>
        <taxon>Leptolyngbyales</taxon>
        <taxon>Leptolyngbyaceae</taxon>
        <taxon>Leptolyngbya group</taxon>
        <taxon>Leptolyngbya</taxon>
    </lineage>
</organism>
<dbReference type="PANTHER" id="PTHR12788">
    <property type="entry name" value="PROTEIN-TYROSINE SULFOTRANSFERASE 2"/>
    <property type="match status" value="1"/>
</dbReference>
<dbReference type="Gene3D" id="3.40.50.300">
    <property type="entry name" value="P-loop containing nucleotide triphosphate hydrolases"/>
    <property type="match status" value="1"/>
</dbReference>